<feature type="compositionally biased region" description="Polar residues" evidence="1">
    <location>
        <begin position="9"/>
        <end position="26"/>
    </location>
</feature>
<keyword evidence="3" id="KW-1185">Reference proteome</keyword>
<organism evidence="2 3">
    <name type="scientific">Carpediemonas membranifera</name>
    <dbReference type="NCBI Taxonomy" id="201153"/>
    <lineage>
        <taxon>Eukaryota</taxon>
        <taxon>Metamonada</taxon>
        <taxon>Carpediemonas-like organisms</taxon>
        <taxon>Carpediemonas</taxon>
    </lineage>
</organism>
<protein>
    <submittedName>
        <fullName evidence="2">Uncharacterized protein</fullName>
    </submittedName>
</protein>
<comment type="caution">
    <text evidence="2">The sequence shown here is derived from an EMBL/GenBank/DDBJ whole genome shotgun (WGS) entry which is preliminary data.</text>
</comment>
<dbReference type="Proteomes" id="UP000717585">
    <property type="component" value="Unassembled WGS sequence"/>
</dbReference>
<dbReference type="EMBL" id="JAHDYR010000003">
    <property type="protein sequence ID" value="KAG9397199.1"/>
    <property type="molecule type" value="Genomic_DNA"/>
</dbReference>
<feature type="region of interest" description="Disordered" evidence="1">
    <location>
        <begin position="69"/>
        <end position="110"/>
    </location>
</feature>
<dbReference type="AlphaFoldDB" id="A0A8J6BBC6"/>
<name>A0A8J6BBC6_9EUKA</name>
<evidence type="ECO:0000313" key="2">
    <source>
        <dbReference type="EMBL" id="KAG9397199.1"/>
    </source>
</evidence>
<feature type="compositionally biased region" description="Low complexity" evidence="1">
    <location>
        <begin position="88"/>
        <end position="106"/>
    </location>
</feature>
<gene>
    <name evidence="2" type="ORF">J8273_1108</name>
</gene>
<feature type="compositionally biased region" description="Polar residues" evidence="1">
    <location>
        <begin position="34"/>
        <end position="50"/>
    </location>
</feature>
<sequence length="408" mass="43478">MPKIVSAAMSANATPEANFDSSSQEMETPMTIGPWNSVSSPRGSFSQQLASKKASVARKHVALADLIAGSNPVNSPARPSMPPPPIPSSRGPSKTTTPTSTRKTQPVGPTLATEARAYARSSKLAPTHPAAPNMTELQEVISSLRGALNTARHARDEAYSELAEIKAAYERRIEGMTADFSTEREAAAKKINELQEMCDKAVELHKASVEENVALKKLLDDKNRQPVSEKVYDALSAAQLRFSKAQTASNSMKRQALAANDNVRSASTAVQALGQMLRPLTGTPLLSQAKKDLDSSVSGAQDQLARAAAALSVLLDTSLPENGDAGLYLSKSPARSVDIGSPSPGDTREQSPRPRTPPAPFPTNASRLDMLGTRTRARGTGLGNALSQLERIRESKLAYDSSMSPRLR</sequence>
<accession>A0A8J6BBC6</accession>
<feature type="region of interest" description="Disordered" evidence="1">
    <location>
        <begin position="1"/>
        <end position="51"/>
    </location>
</feature>
<evidence type="ECO:0000313" key="3">
    <source>
        <dbReference type="Proteomes" id="UP000717585"/>
    </source>
</evidence>
<reference evidence="2" key="1">
    <citation type="submission" date="2021-05" db="EMBL/GenBank/DDBJ databases">
        <title>A free-living protist that lacks canonical eukaryotic 1 DNA replication and segregation systems.</title>
        <authorList>
            <person name="Salas-Leiva D.E."/>
            <person name="Tromer E.C."/>
            <person name="Curtis B.A."/>
            <person name="Jerlstrom-Hultqvist J."/>
            <person name="Kolisko M."/>
            <person name="Yi Z."/>
            <person name="Salas-Leiva J.S."/>
            <person name="Gallot-Lavallee L."/>
            <person name="Kops G.J.P.L."/>
            <person name="Archibald J.M."/>
            <person name="Simpson A.G.B."/>
            <person name="Roger A.J."/>
        </authorList>
    </citation>
    <scope>NUCLEOTIDE SEQUENCE</scope>
    <source>
        <strain evidence="2">BICM</strain>
    </source>
</reference>
<proteinExistence type="predicted"/>
<feature type="region of interest" description="Disordered" evidence="1">
    <location>
        <begin position="326"/>
        <end position="385"/>
    </location>
</feature>
<evidence type="ECO:0000256" key="1">
    <source>
        <dbReference type="SAM" id="MobiDB-lite"/>
    </source>
</evidence>